<dbReference type="EMBL" id="BARS01017665">
    <property type="protein sequence ID" value="GAF86626.1"/>
    <property type="molecule type" value="Genomic_DNA"/>
</dbReference>
<name>X0TH64_9ZZZZ</name>
<protein>
    <submittedName>
        <fullName evidence="1">Uncharacterized protein</fullName>
    </submittedName>
</protein>
<organism evidence="1">
    <name type="scientific">marine sediment metagenome</name>
    <dbReference type="NCBI Taxonomy" id="412755"/>
    <lineage>
        <taxon>unclassified sequences</taxon>
        <taxon>metagenomes</taxon>
        <taxon>ecological metagenomes</taxon>
    </lineage>
</organism>
<reference evidence="1" key="1">
    <citation type="journal article" date="2014" name="Front. Microbiol.">
        <title>High frequency of phylogenetically diverse reductive dehalogenase-homologous genes in deep subseafloor sedimentary metagenomes.</title>
        <authorList>
            <person name="Kawai M."/>
            <person name="Futagami T."/>
            <person name="Toyoda A."/>
            <person name="Takaki Y."/>
            <person name="Nishi S."/>
            <person name="Hori S."/>
            <person name="Arai W."/>
            <person name="Tsubouchi T."/>
            <person name="Morono Y."/>
            <person name="Uchiyama I."/>
            <person name="Ito T."/>
            <person name="Fujiyama A."/>
            <person name="Inagaki F."/>
            <person name="Takami H."/>
        </authorList>
    </citation>
    <scope>NUCLEOTIDE SEQUENCE</scope>
    <source>
        <strain evidence="1">Expedition CK06-06</strain>
    </source>
</reference>
<feature type="non-terminal residue" evidence="1">
    <location>
        <position position="35"/>
    </location>
</feature>
<dbReference type="AlphaFoldDB" id="X0TH64"/>
<evidence type="ECO:0000313" key="1">
    <source>
        <dbReference type="EMBL" id="GAF86626.1"/>
    </source>
</evidence>
<accession>X0TH64</accession>
<sequence>MSEELNRIVILEKNIKGDLSRCQICEINFTAIQPC</sequence>
<comment type="caution">
    <text evidence="1">The sequence shown here is derived from an EMBL/GenBank/DDBJ whole genome shotgun (WGS) entry which is preliminary data.</text>
</comment>
<proteinExistence type="predicted"/>
<gene>
    <name evidence="1" type="ORF">S01H1_28859</name>
</gene>